<protein>
    <recommendedName>
        <fullName evidence="9">Tigger transposable element-derived protein 4</fullName>
    </recommendedName>
</protein>
<keyword evidence="2 4" id="KW-0238">DNA-binding</keyword>
<feature type="DNA-binding region" description="H-T-H motif" evidence="4">
    <location>
        <begin position="31"/>
        <end position="51"/>
    </location>
</feature>
<feature type="domain" description="HTH CENPB-type" evidence="7">
    <location>
        <begin position="65"/>
        <end position="136"/>
    </location>
</feature>
<sequence length="260" mass="28988">MSLSKPQFCKSLTLAEKVAMIKEVEKGLKKKSEIAKAFGITPNTLLTFLKNKQKMLSNENESGQDRKRLRVSENPYVDNCVLKWFKQARDKKVPVNCPLLRAKAEHFASELGKTNFKASAGWLDGFKQRNRISFKAVCGETSRICKQVWDQVKVQTIKNCFKKAGFIKKENDGETVTETAPAIDNWEEVTPDPAISYVDFVSVDEDVAVCGEVTDADIVAEVLNNNIQAEDGASGEEEDNSSVVQERPIPSVAEAMDHIQ</sequence>
<dbReference type="EMBL" id="OE840873">
    <property type="protein sequence ID" value="CAD7593036.1"/>
    <property type="molecule type" value="Genomic_DNA"/>
</dbReference>
<evidence type="ECO:0000256" key="1">
    <source>
        <dbReference type="ARBA" id="ARBA00004123"/>
    </source>
</evidence>
<evidence type="ECO:0000259" key="6">
    <source>
        <dbReference type="PROSITE" id="PS50960"/>
    </source>
</evidence>
<reference evidence="8" key="1">
    <citation type="submission" date="2020-11" db="EMBL/GenBank/DDBJ databases">
        <authorList>
            <person name="Tran Van P."/>
        </authorList>
    </citation>
    <scope>NUCLEOTIDE SEQUENCE</scope>
</reference>
<evidence type="ECO:0000256" key="4">
    <source>
        <dbReference type="PROSITE-ProRule" id="PRU00320"/>
    </source>
</evidence>
<dbReference type="Pfam" id="PF04218">
    <property type="entry name" value="CENP-B_N"/>
    <property type="match status" value="1"/>
</dbReference>
<dbReference type="SMART" id="SM00674">
    <property type="entry name" value="CENPB"/>
    <property type="match status" value="1"/>
</dbReference>
<dbReference type="Gene3D" id="1.10.10.60">
    <property type="entry name" value="Homeodomain-like"/>
    <property type="match status" value="2"/>
</dbReference>
<keyword evidence="3 4" id="KW-0539">Nucleus</keyword>
<dbReference type="InterPro" id="IPR007889">
    <property type="entry name" value="HTH_Psq"/>
</dbReference>
<dbReference type="PROSITE" id="PS51253">
    <property type="entry name" value="HTH_CENPB"/>
    <property type="match status" value="1"/>
</dbReference>
<evidence type="ECO:0000256" key="5">
    <source>
        <dbReference type="SAM" id="MobiDB-lite"/>
    </source>
</evidence>
<dbReference type="InterPro" id="IPR006600">
    <property type="entry name" value="HTH_CenpB_DNA-bd_dom"/>
</dbReference>
<accession>A0A7R9PL64</accession>
<feature type="region of interest" description="Disordered" evidence="5">
    <location>
        <begin position="229"/>
        <end position="260"/>
    </location>
</feature>
<evidence type="ECO:0000259" key="7">
    <source>
        <dbReference type="PROSITE" id="PS51253"/>
    </source>
</evidence>
<evidence type="ECO:0008006" key="9">
    <source>
        <dbReference type="Google" id="ProtNLM"/>
    </source>
</evidence>
<dbReference type="GO" id="GO:0003677">
    <property type="term" value="F:DNA binding"/>
    <property type="evidence" value="ECO:0007669"/>
    <property type="project" value="UniProtKB-UniRule"/>
</dbReference>
<dbReference type="PANTHER" id="PTHR19303">
    <property type="entry name" value="TRANSPOSON"/>
    <property type="match status" value="1"/>
</dbReference>
<proteinExistence type="predicted"/>
<name>A0A7R9PL64_TIMGE</name>
<comment type="subcellular location">
    <subcellularLocation>
        <location evidence="1 4">Nucleus</location>
    </subcellularLocation>
</comment>
<dbReference type="GO" id="GO:0005634">
    <property type="term" value="C:nucleus"/>
    <property type="evidence" value="ECO:0007669"/>
    <property type="project" value="UniProtKB-SubCell"/>
</dbReference>
<dbReference type="PANTHER" id="PTHR19303:SF73">
    <property type="entry name" value="PROTEIN PDC2"/>
    <property type="match status" value="1"/>
</dbReference>
<dbReference type="InterPro" id="IPR009057">
    <property type="entry name" value="Homeodomain-like_sf"/>
</dbReference>
<organism evidence="8">
    <name type="scientific">Timema genevievae</name>
    <name type="common">Walking stick</name>
    <dbReference type="NCBI Taxonomy" id="629358"/>
    <lineage>
        <taxon>Eukaryota</taxon>
        <taxon>Metazoa</taxon>
        <taxon>Ecdysozoa</taxon>
        <taxon>Arthropoda</taxon>
        <taxon>Hexapoda</taxon>
        <taxon>Insecta</taxon>
        <taxon>Pterygota</taxon>
        <taxon>Neoptera</taxon>
        <taxon>Polyneoptera</taxon>
        <taxon>Phasmatodea</taxon>
        <taxon>Timematodea</taxon>
        <taxon>Timematoidea</taxon>
        <taxon>Timematidae</taxon>
        <taxon>Timema</taxon>
    </lineage>
</organism>
<evidence type="ECO:0000256" key="3">
    <source>
        <dbReference type="ARBA" id="ARBA00023242"/>
    </source>
</evidence>
<evidence type="ECO:0000256" key="2">
    <source>
        <dbReference type="ARBA" id="ARBA00023125"/>
    </source>
</evidence>
<dbReference type="PROSITE" id="PS50960">
    <property type="entry name" value="HTH_PSQ"/>
    <property type="match status" value="1"/>
</dbReference>
<dbReference type="Pfam" id="PF03221">
    <property type="entry name" value="HTH_Tnp_Tc5"/>
    <property type="match status" value="1"/>
</dbReference>
<dbReference type="InterPro" id="IPR050863">
    <property type="entry name" value="CenT-Element_Derived"/>
</dbReference>
<evidence type="ECO:0000313" key="8">
    <source>
        <dbReference type="EMBL" id="CAD7593036.1"/>
    </source>
</evidence>
<dbReference type="SUPFAM" id="SSF46689">
    <property type="entry name" value="Homeodomain-like"/>
    <property type="match status" value="2"/>
</dbReference>
<dbReference type="AlphaFoldDB" id="A0A7R9PL64"/>
<feature type="domain" description="HTH psq-type" evidence="6">
    <location>
        <begin position="1"/>
        <end position="55"/>
    </location>
</feature>
<gene>
    <name evidence="8" type="ORF">TGEB3V08_LOCUS5156</name>
</gene>